<keyword evidence="2" id="KW-1185">Reference proteome</keyword>
<gene>
    <name evidence="1" type="ORF">OWV82_018953</name>
</gene>
<reference evidence="1 2" key="1">
    <citation type="journal article" date="2023" name="Science">
        <title>Complex scaffold remodeling in plant triterpene biosynthesis.</title>
        <authorList>
            <person name="De La Pena R."/>
            <person name="Hodgson H."/>
            <person name="Liu J.C."/>
            <person name="Stephenson M.J."/>
            <person name="Martin A.C."/>
            <person name="Owen C."/>
            <person name="Harkess A."/>
            <person name="Leebens-Mack J."/>
            <person name="Jimenez L.E."/>
            <person name="Osbourn A."/>
            <person name="Sattely E.S."/>
        </authorList>
    </citation>
    <scope>NUCLEOTIDE SEQUENCE [LARGE SCALE GENOMIC DNA]</scope>
    <source>
        <strain evidence="2">cv. JPN11</strain>
        <tissue evidence="1">Leaf</tissue>
    </source>
</reference>
<dbReference type="Proteomes" id="UP001164539">
    <property type="component" value="Chromosome 10"/>
</dbReference>
<comment type="caution">
    <text evidence="1">The sequence shown here is derived from an EMBL/GenBank/DDBJ whole genome shotgun (WGS) entry which is preliminary data.</text>
</comment>
<evidence type="ECO:0000313" key="1">
    <source>
        <dbReference type="EMBL" id="KAJ4709115.1"/>
    </source>
</evidence>
<sequence>MERKGEEKVEETTRIYVGGLGEKVTNDDLRKIFSSLGRVTAVDIVRTKGRSFGYVDFSPSSDKSLPKLFSTYNGCAWKGGRLRLEKAKEHYLASLKREWEEDVELPNSTGSDCADADKDMVTSGKPKKVQDLDKKLKIFFPGLSKVKALPFSGTGKHKYSFQRVEAHPVPIHFCDCEEHSVPYQTADGKRIHHHTAEEERIHDLEAQGGVINEEEINIMNSVMNMLFERENVSNAAESGAGLVNDGHNTVKLIEDQQVSENELDGVADEDNLVINLVSRGNNRMAFLGWQEKATISPKNKNLSFSDTRTSKDRPTQSVPRDHKMNNLPPNKKRKSLHYEESVGNEFMAANTGDDLSLQTVTNQSNKCLGTQHAETESRVKQPATSHPWSQKLSWKKLVGNKDSREFSVSSILLADPPTNGADNNIESFEELEFDENESDEDNLVINVVSKKKKKAPLSRSREQKEISKMNRESIFKESKASKDRTVQQKKSTPPPKKKRKSVLDEECARNKLVHTVAENDGSLQTHTNKMEMPTGAQPVEPEPGVKILTTECTGSQKSLLRGLIGDDGNDELHISNILSDNSAKEEQPVSDGPDVPGSTDSKNQNISKNENLEGKSAERETEELLAEPQPTEINTAPNKSSRGWFQKSSWTQLVNNSNSSFSITQISPAIAFKKPQVPKPSVGVDIADPTDNKFSNLVRQDKNEPDRGVSATMVDGKKMDTSLNIPKNQLTSMGTNEGSASAVENKYNFVQRQTTDGDVTIGETCSFMRNATSMKEWAKAKAALSGSQSHKRKSNAN</sequence>
<evidence type="ECO:0000313" key="2">
    <source>
        <dbReference type="Proteomes" id="UP001164539"/>
    </source>
</evidence>
<organism evidence="1 2">
    <name type="scientific">Melia azedarach</name>
    <name type="common">Chinaberry tree</name>
    <dbReference type="NCBI Taxonomy" id="155640"/>
    <lineage>
        <taxon>Eukaryota</taxon>
        <taxon>Viridiplantae</taxon>
        <taxon>Streptophyta</taxon>
        <taxon>Embryophyta</taxon>
        <taxon>Tracheophyta</taxon>
        <taxon>Spermatophyta</taxon>
        <taxon>Magnoliopsida</taxon>
        <taxon>eudicotyledons</taxon>
        <taxon>Gunneridae</taxon>
        <taxon>Pentapetalae</taxon>
        <taxon>rosids</taxon>
        <taxon>malvids</taxon>
        <taxon>Sapindales</taxon>
        <taxon>Meliaceae</taxon>
        <taxon>Melia</taxon>
    </lineage>
</organism>
<protein>
    <submittedName>
        <fullName evidence="1">Nucleolar protein 8</fullName>
    </submittedName>
</protein>
<accession>A0ACC1XCK3</accession>
<name>A0ACC1XCK3_MELAZ</name>
<proteinExistence type="predicted"/>
<dbReference type="EMBL" id="CM051403">
    <property type="protein sequence ID" value="KAJ4709115.1"/>
    <property type="molecule type" value="Genomic_DNA"/>
</dbReference>